<feature type="region of interest" description="Disordered" evidence="2">
    <location>
        <begin position="295"/>
        <end position="568"/>
    </location>
</feature>
<feature type="compositionally biased region" description="Basic residues" evidence="2">
    <location>
        <begin position="458"/>
        <end position="467"/>
    </location>
</feature>
<dbReference type="OrthoDB" id="2681654at2759"/>
<proteinExistence type="predicted"/>
<dbReference type="AlphaFoldDB" id="A0A9P3G5C9"/>
<reference evidence="3 4" key="1">
    <citation type="submission" date="2021-08" db="EMBL/GenBank/DDBJ databases">
        <title>Draft Genome Sequence of Phanerochaete sordida strain YK-624.</title>
        <authorList>
            <person name="Mori T."/>
            <person name="Dohra H."/>
            <person name="Suzuki T."/>
            <person name="Kawagishi H."/>
            <person name="Hirai H."/>
        </authorList>
    </citation>
    <scope>NUCLEOTIDE SEQUENCE [LARGE SCALE GENOMIC DNA]</scope>
    <source>
        <strain evidence="3 4">YK-624</strain>
    </source>
</reference>
<protein>
    <submittedName>
        <fullName evidence="3">Uncharacterized protein</fullName>
    </submittedName>
</protein>
<keyword evidence="4" id="KW-1185">Reference proteome</keyword>
<accession>A0A9P3G5C9</accession>
<evidence type="ECO:0000313" key="4">
    <source>
        <dbReference type="Proteomes" id="UP000703269"/>
    </source>
</evidence>
<evidence type="ECO:0000313" key="3">
    <source>
        <dbReference type="EMBL" id="GJE88583.1"/>
    </source>
</evidence>
<comment type="caution">
    <text evidence="3">The sequence shown here is derived from an EMBL/GenBank/DDBJ whole genome shotgun (WGS) entry which is preliminary data.</text>
</comment>
<feature type="compositionally biased region" description="Low complexity" evidence="2">
    <location>
        <begin position="329"/>
        <end position="341"/>
    </location>
</feature>
<dbReference type="EMBL" id="BPQB01000010">
    <property type="protein sequence ID" value="GJE88583.1"/>
    <property type="molecule type" value="Genomic_DNA"/>
</dbReference>
<organism evidence="3 4">
    <name type="scientific">Phanerochaete sordida</name>
    <dbReference type="NCBI Taxonomy" id="48140"/>
    <lineage>
        <taxon>Eukaryota</taxon>
        <taxon>Fungi</taxon>
        <taxon>Dikarya</taxon>
        <taxon>Basidiomycota</taxon>
        <taxon>Agaricomycotina</taxon>
        <taxon>Agaricomycetes</taxon>
        <taxon>Polyporales</taxon>
        <taxon>Phanerochaetaceae</taxon>
        <taxon>Phanerochaete</taxon>
    </lineage>
</organism>
<evidence type="ECO:0000256" key="1">
    <source>
        <dbReference type="SAM" id="Coils"/>
    </source>
</evidence>
<feature type="region of interest" description="Disordered" evidence="2">
    <location>
        <begin position="599"/>
        <end position="624"/>
    </location>
</feature>
<keyword evidence="1" id="KW-0175">Coiled coil</keyword>
<feature type="compositionally biased region" description="Basic and acidic residues" evidence="2">
    <location>
        <begin position="311"/>
        <end position="324"/>
    </location>
</feature>
<feature type="compositionally biased region" description="Pro residues" evidence="2">
    <location>
        <begin position="367"/>
        <end position="378"/>
    </location>
</feature>
<sequence length="624" mass="69318">MVAKQQSNIDELVTKNRSLEQTITKLRADVTAEKAKTEAAVQREQEQHKAEQAEWKEGCDSLQSLWRIAHLRAVVDLEKEKTTAFKLKEDMRLERLARLQRDFQIGQFQAREAELENRLQELTLEIGEKDRRQQDDIATLEGTVEELRKEAEERDEKLEDAIQAKNQLEKTLATLRKDHAALLASSSSGGVDLERTTLQVEGLKSSLAELQEKYSEMQAKNKDLLRQLEKWRNMENREGEELETIRKRKIELDIQVKDYEQRLAEAEEAQTQLKAKYQTRIQQYKASLDDHARALDEANKELDERDTDVEELQRKLAEAEEKVAKLGSKPKASSSKVPASPKQKKKSTVEEFDDDVQLVDDHIHSSPTPPPPPPPPAKPANKPKPRPVKKKAPQPAARDGSDSDIELVGESSHSRKEPEPSNFEFDGFGEEDEVEDAQPPPKSKGKGKAIASSEPAKKPRGRPKKQKPPSPEPDDVQEEAPASSSGKKGKRKANGKDDTALDSQRPKKKGKKVAAGSDSDDVPLSKPATKKKEAAPASKAKGKAREASPPRLPESDSGEGLAVQKKKKRKINIFNSADVAPPFDFKSFSSGTDGGLNIPLELSPVKPGEQAPSVLGKALAGGRR</sequence>
<dbReference type="Proteomes" id="UP000703269">
    <property type="component" value="Unassembled WGS sequence"/>
</dbReference>
<feature type="compositionally biased region" description="Acidic residues" evidence="2">
    <location>
        <begin position="427"/>
        <end position="436"/>
    </location>
</feature>
<feature type="compositionally biased region" description="Basic residues" evidence="2">
    <location>
        <begin position="381"/>
        <end position="392"/>
    </location>
</feature>
<feature type="coiled-coil region" evidence="1">
    <location>
        <begin position="2"/>
        <end position="54"/>
    </location>
</feature>
<name>A0A9P3G5C9_9APHY</name>
<evidence type="ECO:0000256" key="2">
    <source>
        <dbReference type="SAM" id="MobiDB-lite"/>
    </source>
</evidence>
<gene>
    <name evidence="3" type="ORF">PsYK624_046660</name>
</gene>